<proteinExistence type="inferred from homology"/>
<evidence type="ECO:0000256" key="1">
    <source>
        <dbReference type="ARBA" id="ARBA00001231"/>
    </source>
</evidence>
<evidence type="ECO:0000256" key="5">
    <source>
        <dbReference type="ARBA" id="ARBA00022801"/>
    </source>
</evidence>
<dbReference type="SUPFAM" id="SSF51445">
    <property type="entry name" value="(Trans)glycosidases"/>
    <property type="match status" value="1"/>
</dbReference>
<dbReference type="EC" id="3.2.1.52" evidence="3"/>
<evidence type="ECO:0000256" key="6">
    <source>
        <dbReference type="ARBA" id="ARBA00023180"/>
    </source>
</evidence>
<keyword evidence="6" id="KW-0325">Glycoprotein</keyword>
<evidence type="ECO:0000256" key="9">
    <source>
        <dbReference type="SAM" id="SignalP"/>
    </source>
</evidence>
<comment type="catalytic activity">
    <reaction evidence="1">
        <text>Hydrolysis of terminal non-reducing N-acetyl-D-hexosamine residues in N-acetyl-beta-D-hexosaminides.</text>
        <dbReference type="EC" id="3.2.1.52"/>
    </reaction>
</comment>
<feature type="active site" description="Proton donor" evidence="8">
    <location>
        <position position="332"/>
    </location>
</feature>
<dbReference type="InterPro" id="IPR029018">
    <property type="entry name" value="Hex-like_dom2"/>
</dbReference>
<reference evidence="13" key="2">
    <citation type="submission" date="2015-01" db="EMBL/GenBank/DDBJ databases">
        <title>Evolutionary Origins and Diversification of the Mycorrhizal Mutualists.</title>
        <authorList>
            <consortium name="DOE Joint Genome Institute"/>
            <consortium name="Mycorrhizal Genomics Consortium"/>
            <person name="Kohler A."/>
            <person name="Kuo A."/>
            <person name="Nagy L.G."/>
            <person name="Floudas D."/>
            <person name="Copeland A."/>
            <person name="Barry K.W."/>
            <person name="Cichocki N."/>
            <person name="Veneault-Fourrey C."/>
            <person name="LaButti K."/>
            <person name="Lindquist E.A."/>
            <person name="Lipzen A."/>
            <person name="Lundell T."/>
            <person name="Morin E."/>
            <person name="Murat C."/>
            <person name="Riley R."/>
            <person name="Ohm R."/>
            <person name="Sun H."/>
            <person name="Tunlid A."/>
            <person name="Henrissat B."/>
            <person name="Grigoriev I.V."/>
            <person name="Hibbett D.S."/>
            <person name="Martin F."/>
        </authorList>
    </citation>
    <scope>NUCLEOTIDE SEQUENCE [LARGE SCALE GENOMIC DNA]</scope>
    <source>
        <strain evidence="13">F 1598</strain>
    </source>
</reference>
<dbReference type="InterPro" id="IPR029019">
    <property type="entry name" value="HEX_eukaryotic_N"/>
</dbReference>
<dbReference type="GO" id="GO:0004563">
    <property type="term" value="F:beta-N-acetylhexosaminidase activity"/>
    <property type="evidence" value="ECO:0007669"/>
    <property type="project" value="UniProtKB-EC"/>
</dbReference>
<evidence type="ECO:0000256" key="3">
    <source>
        <dbReference type="ARBA" id="ARBA00012663"/>
    </source>
</evidence>
<feature type="domain" description="Beta-hexosaminidase eukaryotic type N-terminal" evidence="11">
    <location>
        <begin position="18"/>
        <end position="150"/>
    </location>
</feature>
<dbReference type="PANTHER" id="PTHR22600">
    <property type="entry name" value="BETA-HEXOSAMINIDASE"/>
    <property type="match status" value="1"/>
</dbReference>
<sequence length="390" mass="42742">MRFFTVFSLLFALGVQSLWPIPRSLQTGTSALKLHKDFDIRLNVQHPPQDLLDAVSRTKSYLVNDRLQRLVVGRGAADNVTIHSAKFISSLELSLVEGAAVQSIAVESQKEITSRKENYALSVPKDGSTAVLTANSTLGLLRGLTTFEQLWYQFNGEIYTLEAPVEITDAPAYPYRGFMLDTARNFFPVSDIKRTLDAMSWVKINTFHWHVVDSQSFPLEVAGFEELSQKGAYSANEIYSTSDVQDIVEYAGARGIDVLIEIDTPGHTAAISASHPEHIACNDALPWGDFAAEPPAGQLRLASPSTTKFTASLLSAVARALPSRLFSTGGDELNENCYAKDPQTQADLNSSGRTLEQALDVFTQATHGAIAAEGKTPVVWEGLPYWQYLP</sequence>
<dbReference type="Pfam" id="PF00728">
    <property type="entry name" value="Glyco_hydro_20"/>
    <property type="match status" value="1"/>
</dbReference>
<dbReference type="Gene3D" id="3.20.20.80">
    <property type="entry name" value="Glycosidases"/>
    <property type="match status" value="1"/>
</dbReference>
<dbReference type="OrthoDB" id="428480at2759"/>
<dbReference type="SUPFAM" id="SSF55545">
    <property type="entry name" value="beta-N-acetylhexosaminidase-like domain"/>
    <property type="match status" value="1"/>
</dbReference>
<dbReference type="PANTHER" id="PTHR22600:SF26">
    <property type="entry name" value="BETA-N-ACETYLHEXOSAMINIDASE"/>
    <property type="match status" value="1"/>
</dbReference>
<protein>
    <recommendedName>
        <fullName evidence="3">beta-N-acetylhexosaminidase</fullName>
        <ecNumber evidence="3">3.2.1.52</ecNumber>
    </recommendedName>
</protein>
<dbReference type="GO" id="GO:0016020">
    <property type="term" value="C:membrane"/>
    <property type="evidence" value="ECO:0007669"/>
    <property type="project" value="TreeGrafter"/>
</dbReference>
<keyword evidence="13" id="KW-1185">Reference proteome</keyword>
<dbReference type="InterPro" id="IPR025705">
    <property type="entry name" value="Beta_hexosaminidase_sua/sub"/>
</dbReference>
<reference evidence="12 13" key="1">
    <citation type="submission" date="2014-04" db="EMBL/GenBank/DDBJ databases">
        <authorList>
            <consortium name="DOE Joint Genome Institute"/>
            <person name="Kuo A."/>
            <person name="Tarkka M."/>
            <person name="Buscot F."/>
            <person name="Kohler A."/>
            <person name="Nagy L.G."/>
            <person name="Floudas D."/>
            <person name="Copeland A."/>
            <person name="Barry K.W."/>
            <person name="Cichocki N."/>
            <person name="Veneault-Fourrey C."/>
            <person name="LaButti K."/>
            <person name="Lindquist E.A."/>
            <person name="Lipzen A."/>
            <person name="Lundell T."/>
            <person name="Morin E."/>
            <person name="Murat C."/>
            <person name="Sun H."/>
            <person name="Tunlid A."/>
            <person name="Henrissat B."/>
            <person name="Grigoriev I.V."/>
            <person name="Hibbett D.S."/>
            <person name="Martin F."/>
            <person name="Nordberg H.P."/>
            <person name="Cantor M.N."/>
            <person name="Hua S.X."/>
        </authorList>
    </citation>
    <scope>NUCLEOTIDE SEQUENCE [LARGE SCALE GENOMIC DNA]</scope>
    <source>
        <strain evidence="12 13">F 1598</strain>
    </source>
</reference>
<feature type="domain" description="Glycoside hydrolase family 20 catalytic" evidence="10">
    <location>
        <begin position="173"/>
        <end position="381"/>
    </location>
</feature>
<evidence type="ECO:0000256" key="7">
    <source>
        <dbReference type="ARBA" id="ARBA00023295"/>
    </source>
</evidence>
<evidence type="ECO:0000256" key="2">
    <source>
        <dbReference type="ARBA" id="ARBA00006285"/>
    </source>
</evidence>
<dbReference type="InterPro" id="IPR015883">
    <property type="entry name" value="Glyco_hydro_20_cat"/>
</dbReference>
<comment type="similarity">
    <text evidence="2">Belongs to the glycosyl hydrolase 20 family.</text>
</comment>
<dbReference type="Proteomes" id="UP000054166">
    <property type="component" value="Unassembled WGS sequence"/>
</dbReference>
<gene>
    <name evidence="12" type="ORF">PILCRDRAFT_824297</name>
</gene>
<keyword evidence="7" id="KW-0326">Glycosidase</keyword>
<keyword evidence="5 12" id="KW-0378">Hydrolase</keyword>
<dbReference type="GO" id="GO:0030203">
    <property type="term" value="P:glycosaminoglycan metabolic process"/>
    <property type="evidence" value="ECO:0007669"/>
    <property type="project" value="TreeGrafter"/>
</dbReference>
<evidence type="ECO:0000256" key="4">
    <source>
        <dbReference type="ARBA" id="ARBA00022729"/>
    </source>
</evidence>
<evidence type="ECO:0000313" key="12">
    <source>
        <dbReference type="EMBL" id="KIM78411.1"/>
    </source>
</evidence>
<evidence type="ECO:0000259" key="10">
    <source>
        <dbReference type="Pfam" id="PF00728"/>
    </source>
</evidence>
<dbReference type="InParanoid" id="A0A0C3FEU6"/>
<dbReference type="GO" id="GO:0005975">
    <property type="term" value="P:carbohydrate metabolic process"/>
    <property type="evidence" value="ECO:0007669"/>
    <property type="project" value="InterPro"/>
</dbReference>
<accession>A0A0C3FEU6</accession>
<name>A0A0C3FEU6_PILCF</name>
<dbReference type="HOGENOM" id="CLU_007082_0_2_1"/>
<dbReference type="Gene3D" id="3.30.379.10">
    <property type="entry name" value="Chitobiase/beta-hexosaminidase domain 2-like"/>
    <property type="match status" value="1"/>
</dbReference>
<dbReference type="Pfam" id="PF14845">
    <property type="entry name" value="Glycohydro_20b2"/>
    <property type="match status" value="1"/>
</dbReference>
<dbReference type="InterPro" id="IPR017853">
    <property type="entry name" value="GH"/>
</dbReference>
<feature type="chain" id="PRO_5002164343" description="beta-N-acetylhexosaminidase" evidence="9">
    <location>
        <begin position="18"/>
        <end position="390"/>
    </location>
</feature>
<dbReference type="STRING" id="765440.A0A0C3FEU6"/>
<evidence type="ECO:0000256" key="8">
    <source>
        <dbReference type="PIRSR" id="PIRSR625705-1"/>
    </source>
</evidence>
<evidence type="ECO:0000313" key="13">
    <source>
        <dbReference type="Proteomes" id="UP000054166"/>
    </source>
</evidence>
<feature type="signal peptide" evidence="9">
    <location>
        <begin position="1"/>
        <end position="17"/>
    </location>
</feature>
<dbReference type="PRINTS" id="PR00738">
    <property type="entry name" value="GLHYDRLASE20"/>
</dbReference>
<dbReference type="EMBL" id="KN833016">
    <property type="protein sequence ID" value="KIM78411.1"/>
    <property type="molecule type" value="Genomic_DNA"/>
</dbReference>
<dbReference type="AlphaFoldDB" id="A0A0C3FEU6"/>
<keyword evidence="4 9" id="KW-0732">Signal</keyword>
<organism evidence="12 13">
    <name type="scientific">Piloderma croceum (strain F 1598)</name>
    <dbReference type="NCBI Taxonomy" id="765440"/>
    <lineage>
        <taxon>Eukaryota</taxon>
        <taxon>Fungi</taxon>
        <taxon>Dikarya</taxon>
        <taxon>Basidiomycota</taxon>
        <taxon>Agaricomycotina</taxon>
        <taxon>Agaricomycetes</taxon>
        <taxon>Agaricomycetidae</taxon>
        <taxon>Atheliales</taxon>
        <taxon>Atheliaceae</taxon>
        <taxon>Piloderma</taxon>
    </lineage>
</organism>
<evidence type="ECO:0000259" key="11">
    <source>
        <dbReference type="Pfam" id="PF14845"/>
    </source>
</evidence>